<name>A0A5N7CBY3_PETAA</name>
<protein>
    <recommendedName>
        <fullName evidence="2">F-box domain-containing protein</fullName>
    </recommendedName>
</protein>
<dbReference type="InterPro" id="IPR038883">
    <property type="entry name" value="AN11006-like"/>
</dbReference>
<proteinExistence type="predicted"/>
<dbReference type="AlphaFoldDB" id="A0A5N7CBY3"/>
<organism evidence="1">
    <name type="scientific">Petromyces alliaceus</name>
    <name type="common">Aspergillus alliaceus</name>
    <dbReference type="NCBI Taxonomy" id="209559"/>
    <lineage>
        <taxon>Eukaryota</taxon>
        <taxon>Fungi</taxon>
        <taxon>Dikarya</taxon>
        <taxon>Ascomycota</taxon>
        <taxon>Pezizomycotina</taxon>
        <taxon>Eurotiomycetes</taxon>
        <taxon>Eurotiomycetidae</taxon>
        <taxon>Eurotiales</taxon>
        <taxon>Aspergillaceae</taxon>
        <taxon>Aspergillus</taxon>
        <taxon>Aspergillus subgen. Circumdati</taxon>
    </lineage>
</organism>
<evidence type="ECO:0008006" key="2">
    <source>
        <dbReference type="Google" id="ProtNLM"/>
    </source>
</evidence>
<dbReference type="EMBL" id="ML735243">
    <property type="protein sequence ID" value="KAE8391656.1"/>
    <property type="molecule type" value="Genomic_DNA"/>
</dbReference>
<evidence type="ECO:0000313" key="1">
    <source>
        <dbReference type="EMBL" id="KAE8391656.1"/>
    </source>
</evidence>
<reference evidence="1" key="1">
    <citation type="submission" date="2019-04" db="EMBL/GenBank/DDBJ databases">
        <title>Friends and foes A comparative genomics studyof 23 Aspergillus species from section Flavi.</title>
        <authorList>
            <consortium name="DOE Joint Genome Institute"/>
            <person name="Kjaerbolling I."/>
            <person name="Vesth T."/>
            <person name="Frisvad J.C."/>
            <person name="Nybo J.L."/>
            <person name="Theobald S."/>
            <person name="Kildgaard S."/>
            <person name="Isbrandt T."/>
            <person name="Kuo A."/>
            <person name="Sato A."/>
            <person name="Lyhne E.K."/>
            <person name="Kogle M.E."/>
            <person name="Wiebenga A."/>
            <person name="Kun R.S."/>
            <person name="Lubbers R.J."/>
            <person name="Makela M.R."/>
            <person name="Barry K."/>
            <person name="Chovatia M."/>
            <person name="Clum A."/>
            <person name="Daum C."/>
            <person name="Haridas S."/>
            <person name="He G."/>
            <person name="LaButti K."/>
            <person name="Lipzen A."/>
            <person name="Mondo S."/>
            <person name="Riley R."/>
            <person name="Salamov A."/>
            <person name="Simmons B.A."/>
            <person name="Magnuson J.K."/>
            <person name="Henrissat B."/>
            <person name="Mortensen U.H."/>
            <person name="Larsen T.O."/>
            <person name="Devries R.P."/>
            <person name="Grigoriev I.V."/>
            <person name="Machida M."/>
            <person name="Baker S.E."/>
            <person name="Andersen M.R."/>
        </authorList>
    </citation>
    <scope>NUCLEOTIDE SEQUENCE [LARGE SCALE GENOMIC DNA]</scope>
    <source>
        <strain evidence="1">IBT 14317</strain>
    </source>
</reference>
<gene>
    <name evidence="1" type="ORF">BDV23DRAFT_182243</name>
</gene>
<dbReference type="PANTHER" id="PTHR42085">
    <property type="entry name" value="F-BOX DOMAIN-CONTAINING PROTEIN"/>
    <property type="match status" value="1"/>
</dbReference>
<sequence>MYQSKLEQYVQFLSPPFRHGCSFLDLPDDIRCYIYRLTGVVRKCPIYLYWDPRENRNILDVNGDPIRCLTATAFDLDCDCHEILDRYYYRPIPVSLFCCSRDVYREASTLFYNNNRFYIQYTGPDSFGAIMGLRPMTLSMISYLHIVLHQANKDSSLTWCDCSDREIQRDPLRRMPPRRYRDLTSGWKAVCMKLAKSIAQSRVEMCLICDTDDINVAAEVLSPLPQLPLLAAFSVRFAHPWSTWNIPRENSLHVNLYHMAREVSMEITGRISNHHKQTFKYNLLPAELQLRILEHTALVAPEGYLAWSPDSGFSSLGEFYEYRWDPRLHCCRLCDPLRIVCCRPMVPKGGTWVSQCNKCWKFPLSLFLVNRRFYQEATHIFWSLNRFVVFDTEAYPSDVIGPFPPILEPVHLATFMSPYAMRYLRYLQFNSPPNRGDALKAYKEMVELLRRSADLPRLTITLNLREMQSYEYEYQEPISEEEEIQTYLELYTPLIIALVPLRALKDFFVHIGTLRSWRDCVENKRALWERRLETMVMGMEYRSSERVKRDVLLQWHNPYGVDN</sequence>
<dbReference type="Proteomes" id="UP000326877">
    <property type="component" value="Unassembled WGS sequence"/>
</dbReference>
<accession>A0A5N7CBY3</accession>
<dbReference type="PANTHER" id="PTHR42085:SF6">
    <property type="entry name" value="F-BOX DOMAIN-CONTAINING PROTEIN"/>
    <property type="match status" value="1"/>
</dbReference>
<dbReference type="OrthoDB" id="4473025at2759"/>